<comment type="caution">
    <text evidence="3">The sequence shown here is derived from an EMBL/GenBank/DDBJ whole genome shotgun (WGS) entry which is preliminary data.</text>
</comment>
<accession>A0A1Y2BP30</accession>
<evidence type="ECO:0000256" key="1">
    <source>
        <dbReference type="ARBA" id="ARBA00022737"/>
    </source>
</evidence>
<protein>
    <submittedName>
        <fullName evidence="3">Uncharacterized protein</fullName>
    </submittedName>
</protein>
<dbReference type="SUPFAM" id="SSF48403">
    <property type="entry name" value="Ankyrin repeat"/>
    <property type="match status" value="1"/>
</dbReference>
<reference evidence="3 4" key="1">
    <citation type="submission" date="2016-07" db="EMBL/GenBank/DDBJ databases">
        <title>Pervasive Adenine N6-methylation of Active Genes in Fungi.</title>
        <authorList>
            <consortium name="DOE Joint Genome Institute"/>
            <person name="Mondo S.J."/>
            <person name="Dannebaum R.O."/>
            <person name="Kuo R.C."/>
            <person name="Labutti K."/>
            <person name="Haridas S."/>
            <person name="Kuo A."/>
            <person name="Salamov A."/>
            <person name="Ahrendt S.R."/>
            <person name="Lipzen A."/>
            <person name="Sullivan W."/>
            <person name="Andreopoulos W.B."/>
            <person name="Clum A."/>
            <person name="Lindquist E."/>
            <person name="Daum C."/>
            <person name="Ramamoorthy G.K."/>
            <person name="Gryganskyi A."/>
            <person name="Culley D."/>
            <person name="Magnuson J.K."/>
            <person name="James T.Y."/>
            <person name="O'Malley M.A."/>
            <person name="Stajich J.E."/>
            <person name="Spatafora J.W."/>
            <person name="Visel A."/>
            <person name="Grigoriev I.V."/>
        </authorList>
    </citation>
    <scope>NUCLEOTIDE SEQUENCE [LARGE SCALE GENOMIC DNA]</scope>
    <source>
        <strain evidence="3 4">JEL800</strain>
    </source>
</reference>
<dbReference type="PANTHER" id="PTHR24198:SF165">
    <property type="entry name" value="ANKYRIN REPEAT-CONTAINING PROTEIN-RELATED"/>
    <property type="match status" value="1"/>
</dbReference>
<gene>
    <name evidence="3" type="ORF">BCR33DRAFT_722017</name>
</gene>
<dbReference type="SMART" id="SM00248">
    <property type="entry name" value="ANK"/>
    <property type="match status" value="5"/>
</dbReference>
<sequence>MWASAKLFFKALSPAVSVDLKDRDLSAASLYSLPQELLDLIILNLAINDGLDIYNLALSSKALFGNQILYSFPVAQLHVKLQFNHPVLFTNFNYFPLVYKAAILEQLFAQRLHNAEKYKHCVVRTSQALQVSQLLTGVSNSRLGRWASKHGYLDVIEVLLSNKDDDGLAQDSVALADSLQWACTTGNLPLVQRLLDQPNTNPAADSDLALRIAAPLGYVNVVQLLLSDPRVSPQADQNNAIRSAAAFGKTDIVRILLRDDRVDPSDANSNAFWAAAEGNHVEMVQLLMDDGRVDIAANNNHALRMAAKNGHARVIALVLSSPRADPTVDDYYALRIASEKAGESSTHAEVVKLLLSDHRIPDHIKERYSPKTLFYFW</sequence>
<keyword evidence="2" id="KW-0040">ANK repeat</keyword>
<dbReference type="PANTHER" id="PTHR24198">
    <property type="entry name" value="ANKYRIN REPEAT AND PROTEIN KINASE DOMAIN-CONTAINING PROTEIN"/>
    <property type="match status" value="1"/>
</dbReference>
<dbReference type="Pfam" id="PF12796">
    <property type="entry name" value="Ank_2"/>
    <property type="match status" value="2"/>
</dbReference>
<dbReference type="InterPro" id="IPR002110">
    <property type="entry name" value="Ankyrin_rpt"/>
</dbReference>
<evidence type="ECO:0000256" key="2">
    <source>
        <dbReference type="ARBA" id="ARBA00023043"/>
    </source>
</evidence>
<dbReference type="OrthoDB" id="2096069at2759"/>
<dbReference type="EMBL" id="MCGO01000055">
    <property type="protein sequence ID" value="ORY36504.1"/>
    <property type="molecule type" value="Genomic_DNA"/>
</dbReference>
<evidence type="ECO:0000313" key="4">
    <source>
        <dbReference type="Proteomes" id="UP000193642"/>
    </source>
</evidence>
<keyword evidence="1" id="KW-0677">Repeat</keyword>
<dbReference type="Proteomes" id="UP000193642">
    <property type="component" value="Unassembled WGS sequence"/>
</dbReference>
<keyword evidence="4" id="KW-1185">Reference proteome</keyword>
<name>A0A1Y2BP30_9FUNG</name>
<dbReference type="STRING" id="329046.A0A1Y2BP30"/>
<dbReference type="AlphaFoldDB" id="A0A1Y2BP30"/>
<dbReference type="InterPro" id="IPR036770">
    <property type="entry name" value="Ankyrin_rpt-contain_sf"/>
</dbReference>
<dbReference type="Gene3D" id="1.25.40.20">
    <property type="entry name" value="Ankyrin repeat-containing domain"/>
    <property type="match status" value="2"/>
</dbReference>
<proteinExistence type="predicted"/>
<organism evidence="3 4">
    <name type="scientific">Rhizoclosmatium globosum</name>
    <dbReference type="NCBI Taxonomy" id="329046"/>
    <lineage>
        <taxon>Eukaryota</taxon>
        <taxon>Fungi</taxon>
        <taxon>Fungi incertae sedis</taxon>
        <taxon>Chytridiomycota</taxon>
        <taxon>Chytridiomycota incertae sedis</taxon>
        <taxon>Chytridiomycetes</taxon>
        <taxon>Chytridiales</taxon>
        <taxon>Chytriomycetaceae</taxon>
        <taxon>Rhizoclosmatium</taxon>
    </lineage>
</organism>
<evidence type="ECO:0000313" key="3">
    <source>
        <dbReference type="EMBL" id="ORY36504.1"/>
    </source>
</evidence>